<name>A0A5R8YW28_9ACTN</name>
<keyword evidence="3" id="KW-1185">Reference proteome</keyword>
<accession>A0A5R8YW28</accession>
<evidence type="ECO:0000256" key="1">
    <source>
        <dbReference type="SAM" id="Phobius"/>
    </source>
</evidence>
<proteinExistence type="predicted"/>
<evidence type="ECO:0000313" key="2">
    <source>
        <dbReference type="EMBL" id="TLP56966.1"/>
    </source>
</evidence>
<feature type="transmembrane region" description="Helical" evidence="1">
    <location>
        <begin position="120"/>
        <end position="137"/>
    </location>
</feature>
<protein>
    <submittedName>
        <fullName evidence="2">Uncharacterized protein</fullName>
    </submittedName>
</protein>
<sequence length="430" mass="46955">MTEEAVPPVVEPVASTTAPATVAGSVADPVEDERPYLAEVFGLAKKLDGTWPLFARSLDPATDPARLRGRYRSAAVSTARWSIRRRNVDGYVSLLALLLMFAVACTVLVTIFSVDSWQELGSAVGGLVVFFGIVAWAENRRHRLLFRFLINPLVNVVGFGCFPVALYGRYASGPASAIDLAGRWWMPIVQSIGVFCVGLILAWAPVQGAMRLWDRESPTFPAEPLFEHLTTILARTEPDRRGQLPPKARQEILTLLAKVAVLLRAGIPAAARGGTSLTRAVVRARAIEASKAVADLQLWIALPSPTSHDDFRTRIAELTRTILLGEYDRLPIRETTPEATRRTWHARVVETTRTLIIALVPLAVLLVVHRLGLTLPSPFDDGALIAALAWAVVLLLGLLDPNFPTHLAAVRDLTSLNPFTEKNSGRRLSP</sequence>
<feature type="transmembrane region" description="Helical" evidence="1">
    <location>
        <begin position="144"/>
        <end position="168"/>
    </location>
</feature>
<dbReference type="AlphaFoldDB" id="A0A5R8YW28"/>
<evidence type="ECO:0000313" key="3">
    <source>
        <dbReference type="Proteomes" id="UP000309033"/>
    </source>
</evidence>
<reference evidence="2" key="1">
    <citation type="submission" date="2019-05" db="EMBL/GenBank/DDBJ databases">
        <title>Isolation, diversity and antifungal activity of Actinobacteria from wheat.</title>
        <authorList>
            <person name="Yu B."/>
        </authorList>
    </citation>
    <scope>NUCLEOTIDE SEQUENCE [LARGE SCALE GENOMIC DNA]</scope>
    <source>
        <strain evidence="2">NEAU-HEGS1-5</strain>
    </source>
</reference>
<feature type="transmembrane region" description="Helical" evidence="1">
    <location>
        <begin position="383"/>
        <end position="399"/>
    </location>
</feature>
<keyword evidence="1" id="KW-0812">Transmembrane</keyword>
<feature type="transmembrane region" description="Helical" evidence="1">
    <location>
        <begin position="351"/>
        <end position="371"/>
    </location>
</feature>
<keyword evidence="1" id="KW-0472">Membrane</keyword>
<feature type="transmembrane region" description="Helical" evidence="1">
    <location>
        <begin position="188"/>
        <end position="206"/>
    </location>
</feature>
<gene>
    <name evidence="2" type="ORF">FED44_21285</name>
</gene>
<dbReference type="Proteomes" id="UP000309033">
    <property type="component" value="Unassembled WGS sequence"/>
</dbReference>
<dbReference type="EMBL" id="VANP01000008">
    <property type="protein sequence ID" value="TLP56966.1"/>
    <property type="molecule type" value="Genomic_DNA"/>
</dbReference>
<organism evidence="2 3">
    <name type="scientific">Microbispora triticiradicis</name>
    <dbReference type="NCBI Taxonomy" id="2200763"/>
    <lineage>
        <taxon>Bacteria</taxon>
        <taxon>Bacillati</taxon>
        <taxon>Actinomycetota</taxon>
        <taxon>Actinomycetes</taxon>
        <taxon>Streptosporangiales</taxon>
        <taxon>Streptosporangiaceae</taxon>
        <taxon>Microbispora</taxon>
    </lineage>
</organism>
<feature type="transmembrane region" description="Helical" evidence="1">
    <location>
        <begin position="90"/>
        <end position="114"/>
    </location>
</feature>
<keyword evidence="1" id="KW-1133">Transmembrane helix</keyword>
<comment type="caution">
    <text evidence="2">The sequence shown here is derived from an EMBL/GenBank/DDBJ whole genome shotgun (WGS) entry which is preliminary data.</text>
</comment>